<reference evidence="1 2" key="1">
    <citation type="submission" date="2015-05" db="EMBL/GenBank/DDBJ databases">
        <title>Whole genome sequence of Bacillus thuringiensis serovar tolworthi Pasteur Institute Standard strain.</title>
        <authorList>
            <person name="Kanda K."/>
            <person name="Nakashima K."/>
            <person name="Nagano Y."/>
        </authorList>
    </citation>
    <scope>NUCLEOTIDE SEQUENCE [LARGE SCALE GENOMIC DNA]</scope>
    <source>
        <strain evidence="1 2">Pasteur Institute Standard strain</strain>
    </source>
</reference>
<dbReference type="AlphaFoldDB" id="A0A9W4ESQ1"/>
<dbReference type="RefSeq" id="WP_060851731.1">
    <property type="nucleotide sequence ID" value="NZ_AP014864.1"/>
</dbReference>
<sequence length="210" mass="22789">MASPSPNPHALVLGEGAIIMNFGIKDKEIPLGALRGGGSFSYEPEFKAIEYNGSKGDTKGFKRIVGSKTQLKTGGLLEFFDPKKVVNFFPGAEVAEVEKTVDGNKKKYSVITSREKVTMDSYLENITFVGETMDGRDVIIMVLNALNDSAIEAAFEGGDETAPEATFTGHRDPCDLDKAPFEIWIEGGGKDFTCDLPPEASNKIKTLEKK</sequence>
<organism evidence="1 2">
    <name type="scientific">Bacillus thuringiensis subsp. tolworthi</name>
    <dbReference type="NCBI Taxonomy" id="1442"/>
    <lineage>
        <taxon>Bacteria</taxon>
        <taxon>Bacillati</taxon>
        <taxon>Bacillota</taxon>
        <taxon>Bacilli</taxon>
        <taxon>Bacillales</taxon>
        <taxon>Bacillaceae</taxon>
        <taxon>Bacillus</taxon>
        <taxon>Bacillus cereus group</taxon>
    </lineage>
</organism>
<dbReference type="Proteomes" id="UP000055316">
    <property type="component" value="Chromosome"/>
</dbReference>
<name>A0A9W4ESQ1_BACTO</name>
<evidence type="ECO:0000313" key="2">
    <source>
        <dbReference type="Proteomes" id="UP000055316"/>
    </source>
</evidence>
<gene>
    <name evidence="1" type="ORF">KNN_01438</name>
</gene>
<accession>A0A9W4ESQ1</accession>
<proteinExistence type="predicted"/>
<dbReference type="EMBL" id="AP014864">
    <property type="protein sequence ID" value="BAR82285.1"/>
    <property type="molecule type" value="Genomic_DNA"/>
</dbReference>
<evidence type="ECO:0000313" key="1">
    <source>
        <dbReference type="EMBL" id="BAR82285.1"/>
    </source>
</evidence>
<protein>
    <submittedName>
        <fullName evidence="1">Uncharacterized protein</fullName>
    </submittedName>
</protein>